<dbReference type="PANTHER" id="PTHR42345">
    <property type="entry name" value="TPR_REGION DOMAIN-CONTAINING PROTEIN"/>
    <property type="match status" value="1"/>
</dbReference>
<dbReference type="OMA" id="HKTLDKQ"/>
<feature type="region of interest" description="Disordered" evidence="1">
    <location>
        <begin position="678"/>
        <end position="702"/>
    </location>
</feature>
<name>A0AA45ARJ3_VERDA</name>
<feature type="compositionally biased region" description="Basic and acidic residues" evidence="1">
    <location>
        <begin position="1"/>
        <end position="10"/>
    </location>
</feature>
<evidence type="ECO:0000313" key="3">
    <source>
        <dbReference type="Proteomes" id="UP000236305"/>
    </source>
</evidence>
<accession>A0AA45ARJ3</accession>
<feature type="compositionally biased region" description="Low complexity" evidence="1">
    <location>
        <begin position="62"/>
        <end position="78"/>
    </location>
</feature>
<protein>
    <recommendedName>
        <fullName evidence="4">VTC domain-containing protein</fullName>
    </recommendedName>
</protein>
<feature type="region of interest" description="Disordered" evidence="1">
    <location>
        <begin position="521"/>
        <end position="559"/>
    </location>
</feature>
<dbReference type="AlphaFoldDB" id="A0AA45ARJ3"/>
<proteinExistence type="predicted"/>
<dbReference type="Proteomes" id="UP000236305">
    <property type="component" value="Unassembled WGS sequence"/>
</dbReference>
<feature type="region of interest" description="Disordered" evidence="1">
    <location>
        <begin position="1"/>
        <end position="109"/>
    </location>
</feature>
<dbReference type="PANTHER" id="PTHR42345:SF1">
    <property type="entry name" value="VTC DOMAIN-CONTAINING PROTEIN"/>
    <property type="match status" value="1"/>
</dbReference>
<organism evidence="2 3">
    <name type="scientific">Verticillium dahliae</name>
    <name type="common">Verticillium wilt</name>
    <dbReference type="NCBI Taxonomy" id="27337"/>
    <lineage>
        <taxon>Eukaryota</taxon>
        <taxon>Fungi</taxon>
        <taxon>Dikarya</taxon>
        <taxon>Ascomycota</taxon>
        <taxon>Pezizomycotina</taxon>
        <taxon>Sordariomycetes</taxon>
        <taxon>Hypocreomycetidae</taxon>
        <taxon>Glomerellales</taxon>
        <taxon>Plectosphaerellaceae</taxon>
        <taxon>Verticillium</taxon>
    </lineage>
</organism>
<feature type="compositionally biased region" description="Basic and acidic residues" evidence="1">
    <location>
        <begin position="79"/>
        <end position="92"/>
    </location>
</feature>
<dbReference type="EMBL" id="MPSH01000002">
    <property type="protein sequence ID" value="PNH36010.1"/>
    <property type="molecule type" value="Genomic_DNA"/>
</dbReference>
<sequence length="775" mass="86828">MTDHDTKETKGFWGALFRSKSLARRTAKTDPEPRRASEGEARPRRRRSSPPDRRRDSDRDSPPSSTSRNRPRRSGSGAKSRDRDAHRNDSLRQRPPLTSWPPSNLGSREELKLGHAMELISRGVPAHKGHKRPIPHASDHYYALYTTSAGNHGDETDTANPHDSMTQFMTLRIQGSGSGRSDPAAYPWDTLEQPSYAFHFGRLPGTITLNQWASSSSNLPPTIALRDSGIQPRNVDLPTIFARLKELESSRSIDDNEERMYRSLYRRFLRDPDRNTPNPHRTLDRQITDLIMVLSRPLHWTDFSDPRHQVAARFIFDTDPANADRYLRFCHQLLLALELEVRIQARSHGEWAKEKLLTQLPPKIRWDLALAKRWRENVRVESWGRNAADIRLRYKLRRRQMRMLKRFAQIMKWPNLAETMDHMRRRDADDTLDLISSDALAFFSGFILPGATFPFLIMNTLIDVDPDQTTDALALLTHLHPACGFQHRSSYTYWSASCIVGKVLAPTCHALAGWVGPARPSPDLARSQIARVRSRKPTKQRLAPEDMASMSERSDPLGPPAEVFPVSEYKLVSPSHQDKLPDHNCVRIEVLGFKPVAGARGAVADDGPAWHDATVQFAIDGISWPLRLTFDVSFVSAWPCSAGPHPLFFDYVFETVRVDRIVEVRDWGGLYYGGRVGSSAQGPGSGSSAQGPGSGISESSAAAQQSEEGEKVLVVEAFGVPDNEVLARAWCSHWGLGAVVADVAKTCVGCAVREAYAATLTVVILVDGRLNEEEE</sequence>
<comment type="caution">
    <text evidence="2">The sequence shown here is derived from an EMBL/GenBank/DDBJ whole genome shotgun (WGS) entry which is preliminary data.</text>
</comment>
<feature type="compositionally biased region" description="Basic and acidic residues" evidence="1">
    <location>
        <begin position="27"/>
        <end position="42"/>
    </location>
</feature>
<evidence type="ECO:0000256" key="1">
    <source>
        <dbReference type="SAM" id="MobiDB-lite"/>
    </source>
</evidence>
<gene>
    <name evidence="2" type="ORF">BJF96_g910</name>
</gene>
<evidence type="ECO:0008006" key="4">
    <source>
        <dbReference type="Google" id="ProtNLM"/>
    </source>
</evidence>
<evidence type="ECO:0000313" key="2">
    <source>
        <dbReference type="EMBL" id="PNH36010.1"/>
    </source>
</evidence>
<reference evidence="2 3" key="1">
    <citation type="submission" date="2017-12" db="EMBL/GenBank/DDBJ databases">
        <title>Comparative genomics yields insights into virulence evolution of Verticillium dahliae.</title>
        <authorList>
            <person name="Fan R."/>
            <person name="Armitage A.D."/>
            <person name="Cascant-Lopez E."/>
            <person name="Sobczyk M."/>
            <person name="Cockerton H.M."/>
            <person name="Harrison R.J."/>
        </authorList>
    </citation>
    <scope>NUCLEOTIDE SEQUENCE [LARGE SCALE GENOMIC DNA]</scope>
    <source>
        <strain evidence="2 3">12008</strain>
    </source>
</reference>
<feature type="compositionally biased region" description="Basic and acidic residues" evidence="1">
    <location>
        <begin position="49"/>
        <end position="61"/>
    </location>
</feature>